<evidence type="ECO:0000313" key="1">
    <source>
        <dbReference type="EMBL" id="MDL2410389.1"/>
    </source>
</evidence>
<dbReference type="RefSeq" id="WP_285884259.1">
    <property type="nucleotide sequence ID" value="NZ_JARFYN010000079.1"/>
</dbReference>
<reference evidence="1" key="1">
    <citation type="submission" date="2023-06" db="EMBL/GenBank/DDBJ databases">
        <title>Phylogenetic Diversity of Rhizobium strains.</title>
        <authorList>
            <person name="Moura F.T."/>
            <person name="Helene L.C.F."/>
            <person name="Hungria M."/>
        </authorList>
    </citation>
    <scope>NUCLEOTIDE SEQUENCE</scope>
    <source>
        <strain evidence="1">CCGE524</strain>
    </source>
</reference>
<protein>
    <submittedName>
        <fullName evidence="1">Uncharacterized protein</fullName>
    </submittedName>
</protein>
<dbReference type="EMBL" id="JARFYN010000079">
    <property type="protein sequence ID" value="MDL2410389.1"/>
    <property type="molecule type" value="Genomic_DNA"/>
</dbReference>
<dbReference type="Proteomes" id="UP001172630">
    <property type="component" value="Unassembled WGS sequence"/>
</dbReference>
<accession>A0ABT7KSE7</accession>
<proteinExistence type="predicted"/>
<sequence length="95" mass="10775">MTELTPSQIAGLKLAQQGDLHPQASKKWTHENATVTYAKNDRWKERPQKIKSVTDATLNHLEASGLLERRHLDEDASKDVYGITMAGKVWLLKHK</sequence>
<name>A0ABT7KSE7_9HYPH</name>
<evidence type="ECO:0000313" key="2">
    <source>
        <dbReference type="Proteomes" id="UP001172630"/>
    </source>
</evidence>
<comment type="caution">
    <text evidence="1">The sequence shown here is derived from an EMBL/GenBank/DDBJ whole genome shotgun (WGS) entry which is preliminary data.</text>
</comment>
<organism evidence="1 2">
    <name type="scientific">Rhizobium calliandrae</name>
    <dbReference type="NCBI Taxonomy" id="1312182"/>
    <lineage>
        <taxon>Bacteria</taxon>
        <taxon>Pseudomonadati</taxon>
        <taxon>Pseudomonadota</taxon>
        <taxon>Alphaproteobacteria</taxon>
        <taxon>Hyphomicrobiales</taxon>
        <taxon>Rhizobiaceae</taxon>
        <taxon>Rhizobium/Agrobacterium group</taxon>
        <taxon>Rhizobium</taxon>
    </lineage>
</organism>
<gene>
    <name evidence="1" type="ORF">PY650_33305</name>
</gene>
<keyword evidence="2" id="KW-1185">Reference proteome</keyword>